<dbReference type="EMBL" id="FMYQ01000007">
    <property type="protein sequence ID" value="SDC45261.1"/>
    <property type="molecule type" value="Genomic_DNA"/>
</dbReference>
<dbReference type="STRING" id="416944.SAMN05421548_1074"/>
<sequence length="32" mass="3710">MDFMTILTFTRGESGVNQSFGKRVQYRVAIRT</sequence>
<reference evidence="2" key="1">
    <citation type="submission" date="2016-09" db="EMBL/GenBank/DDBJ databases">
        <authorList>
            <person name="Varghese N."/>
            <person name="Submissions S."/>
        </authorList>
    </citation>
    <scope>NUCLEOTIDE SEQUENCE [LARGE SCALE GENOMIC DNA]</scope>
    <source>
        <strain evidence="2">TNe-862</strain>
    </source>
</reference>
<keyword evidence="2" id="KW-1185">Reference proteome</keyword>
<protein>
    <submittedName>
        <fullName evidence="1">Uncharacterized protein</fullName>
    </submittedName>
</protein>
<dbReference type="AlphaFoldDB" id="A0A1G6LPY3"/>
<accession>A0A1G6LPY3</accession>
<proteinExistence type="predicted"/>
<gene>
    <name evidence="1" type="ORF">SAMN05421548_1074</name>
</gene>
<evidence type="ECO:0000313" key="2">
    <source>
        <dbReference type="Proteomes" id="UP000198908"/>
    </source>
</evidence>
<evidence type="ECO:0000313" key="1">
    <source>
        <dbReference type="EMBL" id="SDC45261.1"/>
    </source>
</evidence>
<name>A0A1G6LPY3_9BURK</name>
<organism evidence="1 2">
    <name type="scientific">Paraburkholderia lycopersici</name>
    <dbReference type="NCBI Taxonomy" id="416944"/>
    <lineage>
        <taxon>Bacteria</taxon>
        <taxon>Pseudomonadati</taxon>
        <taxon>Pseudomonadota</taxon>
        <taxon>Betaproteobacteria</taxon>
        <taxon>Burkholderiales</taxon>
        <taxon>Burkholderiaceae</taxon>
        <taxon>Paraburkholderia</taxon>
    </lineage>
</organism>
<dbReference type="Proteomes" id="UP000198908">
    <property type="component" value="Unassembled WGS sequence"/>
</dbReference>